<feature type="active site" evidence="10 12">
    <location>
        <position position="522"/>
    </location>
</feature>
<evidence type="ECO:0000256" key="1">
    <source>
        <dbReference type="ARBA" id="ARBA00001946"/>
    </source>
</evidence>
<dbReference type="GO" id="GO:0006107">
    <property type="term" value="P:oxaloacetate metabolic process"/>
    <property type="evidence" value="ECO:0007669"/>
    <property type="project" value="UniProtKB-UniRule"/>
</dbReference>
<dbReference type="SUPFAM" id="SSF51621">
    <property type="entry name" value="Phosphoenolpyruvate/pyruvate domain"/>
    <property type="match status" value="1"/>
</dbReference>
<organism evidence="13 14">
    <name type="scientific">Thalassotalea piscium</name>
    <dbReference type="NCBI Taxonomy" id="1230533"/>
    <lineage>
        <taxon>Bacteria</taxon>
        <taxon>Pseudomonadati</taxon>
        <taxon>Pseudomonadota</taxon>
        <taxon>Gammaproteobacteria</taxon>
        <taxon>Alteromonadales</taxon>
        <taxon>Colwelliaceae</taxon>
        <taxon>Thalassotalea</taxon>
    </lineage>
</organism>
<reference evidence="13 14" key="1">
    <citation type="submission" date="2020-08" db="EMBL/GenBank/DDBJ databases">
        <title>Genomic Encyclopedia of Type Strains, Phase IV (KMG-IV): sequencing the most valuable type-strain genomes for metagenomic binning, comparative biology and taxonomic classification.</title>
        <authorList>
            <person name="Goeker M."/>
        </authorList>
    </citation>
    <scope>NUCLEOTIDE SEQUENCE [LARGE SCALE GENOMIC DNA]</scope>
    <source>
        <strain evidence="13 14">DSM 26287</strain>
    </source>
</reference>
<evidence type="ECO:0000313" key="13">
    <source>
        <dbReference type="EMBL" id="MBB6544459.1"/>
    </source>
</evidence>
<accession>A0A7X0NJ91</accession>
<dbReference type="GO" id="GO:0000287">
    <property type="term" value="F:magnesium ion binding"/>
    <property type="evidence" value="ECO:0007669"/>
    <property type="project" value="UniProtKB-UniRule"/>
</dbReference>
<comment type="function">
    <text evidence="2 10">Forms oxaloacetate, a four-carbon dicarboxylic acid source for the tricarboxylic acid cycle.</text>
</comment>
<evidence type="ECO:0000256" key="8">
    <source>
        <dbReference type="ARBA" id="ARBA00023300"/>
    </source>
</evidence>
<evidence type="ECO:0000256" key="4">
    <source>
        <dbReference type="ARBA" id="ARBA00012305"/>
    </source>
</evidence>
<comment type="similarity">
    <text evidence="3 10">Belongs to the PEPCase type 1 family.</text>
</comment>
<dbReference type="GO" id="GO:0015977">
    <property type="term" value="P:carbon fixation"/>
    <property type="evidence" value="ECO:0007669"/>
    <property type="project" value="UniProtKB-UniRule"/>
</dbReference>
<dbReference type="Pfam" id="PF00311">
    <property type="entry name" value="PEPcase"/>
    <property type="match status" value="1"/>
</dbReference>
<dbReference type="NCBIfam" id="NF000584">
    <property type="entry name" value="PRK00009.1"/>
    <property type="match status" value="1"/>
</dbReference>
<dbReference type="InterPro" id="IPR018129">
    <property type="entry name" value="PEP_COase_Lys_AS"/>
</dbReference>
<comment type="catalytic activity">
    <reaction evidence="9 10">
        <text>oxaloacetate + phosphate = phosphoenolpyruvate + hydrogencarbonate</text>
        <dbReference type="Rhea" id="RHEA:28370"/>
        <dbReference type="ChEBI" id="CHEBI:16452"/>
        <dbReference type="ChEBI" id="CHEBI:17544"/>
        <dbReference type="ChEBI" id="CHEBI:43474"/>
        <dbReference type="ChEBI" id="CHEBI:58702"/>
        <dbReference type="EC" id="4.1.1.31"/>
    </reaction>
</comment>
<dbReference type="EMBL" id="JACHHU010000030">
    <property type="protein sequence ID" value="MBB6544459.1"/>
    <property type="molecule type" value="Genomic_DNA"/>
</dbReference>
<dbReference type="InterPro" id="IPR021135">
    <property type="entry name" value="PEP_COase"/>
</dbReference>
<evidence type="ECO:0000256" key="9">
    <source>
        <dbReference type="ARBA" id="ARBA00048995"/>
    </source>
</evidence>
<evidence type="ECO:0000256" key="6">
    <source>
        <dbReference type="ARBA" id="ARBA00022842"/>
    </source>
</evidence>
<dbReference type="InterPro" id="IPR015813">
    <property type="entry name" value="Pyrv/PenolPyrv_kinase-like_dom"/>
</dbReference>
<sequence length="853" mass="95554">MLETISQNIRALGTVLGQTIANDTDQRWLNNIERVRLLAKDGVAQQDSAIDELNALFKGCDEKELLIYARAFSQFLNLTNVAEQQHTISEQGLAELDLPHPLESLKEALGNVDPKRFLAAIKKLHIELVLTAHPTEVNRRTFIHKYHEIAEQLDITGPELNSRIEELIEQAWSTNEIRSQRPTPLDESRWGLNAISDSLWAAVPTFVRELDQLCQQVTNQPLALNATPITMASWMAGDRDGNPYVTAALSKQAIIQARLLAAELYLLDFQNLYLELSMHKASNALMTADINSIGPYRCLLQKTINKLEQSIAALKLNNTDGVIANPDELLQPLYLCRESLLEAGLTRSANSLLLDVIRKVHCFGISLVKLDIRQHSEFHDQAIAEIVQALDLGDYLSWSEHQRCEFLQRELKSNRPLLPKATWSEQTQEVLDTFTFIANQPKEMLGIYVISMASQQSDVLTVNLLMKATGISWDMPIAPLFETLDDLNNASKVLDALLNDKDYVKRTHGDQHIMIGYSDSAKDAGALAAAWAQYQAQEALVACAKAHKVTLKLFHGRGGAIGRGGGPAHAAIASQPPGTLEGGLRVTEQGETIRYKFGLPKLAVRSLHLYASAILASLIKPQPLPKQTWRDLMDTMAERSCNIYRDYVCEQADFVTYFRQATPEQEFSSLPLGSRPSKRKSDGGIESLRAIPWIFAWSQNRLVVPSWLGFGQAIAEIADKESNTLEDMLDNWPYFRARVSLTEMVYTKSDNQISKMYDENLVEPALHPLGDGLRKQLAADKATLLTLLKQTQTLESDQWNLISFQLRQPYLLPLHLLQIEALKRLRKDPKKPLCEQLLMVSMTGIATGMRNTG</sequence>
<keyword evidence="6 10" id="KW-0460">Magnesium</keyword>
<keyword evidence="8 10" id="KW-0120">Carbon dioxide fixation</keyword>
<dbReference type="PANTHER" id="PTHR30523">
    <property type="entry name" value="PHOSPHOENOLPYRUVATE CARBOXYLASE"/>
    <property type="match status" value="1"/>
</dbReference>
<dbReference type="PRINTS" id="PR00150">
    <property type="entry name" value="PEPCARBXLASE"/>
</dbReference>
<dbReference type="InterPro" id="IPR033129">
    <property type="entry name" value="PEPCASE_His_AS"/>
</dbReference>
<dbReference type="EC" id="4.1.1.31" evidence="4 10"/>
<evidence type="ECO:0000256" key="7">
    <source>
        <dbReference type="ARBA" id="ARBA00023239"/>
    </source>
</evidence>
<dbReference type="GO" id="GO:0005829">
    <property type="term" value="C:cytosol"/>
    <property type="evidence" value="ECO:0007669"/>
    <property type="project" value="TreeGrafter"/>
</dbReference>
<keyword evidence="7 10" id="KW-0456">Lyase</keyword>
<dbReference type="PROSITE" id="PS00393">
    <property type="entry name" value="PEPCASE_2"/>
    <property type="match status" value="1"/>
</dbReference>
<dbReference type="InterPro" id="IPR022805">
    <property type="entry name" value="PEP_COase_bac/pln-type"/>
</dbReference>
<dbReference type="PROSITE" id="PS00781">
    <property type="entry name" value="PEPCASE_1"/>
    <property type="match status" value="1"/>
</dbReference>
<evidence type="ECO:0000256" key="5">
    <source>
        <dbReference type="ARBA" id="ARBA00022419"/>
    </source>
</evidence>
<dbReference type="AlphaFoldDB" id="A0A7X0NJ91"/>
<gene>
    <name evidence="10" type="primary">ppc</name>
    <name evidence="13" type="ORF">HNQ55_002992</name>
</gene>
<dbReference type="Gene3D" id="1.20.1440.90">
    <property type="entry name" value="Phosphoenolpyruvate/pyruvate domain"/>
    <property type="match status" value="1"/>
</dbReference>
<comment type="caution">
    <text evidence="13">The sequence shown here is derived from an EMBL/GenBank/DDBJ whole genome shotgun (WGS) entry which is preliminary data.</text>
</comment>
<dbReference type="RefSeq" id="WP_184425599.1">
    <property type="nucleotide sequence ID" value="NZ_AP027362.1"/>
</dbReference>
<evidence type="ECO:0000256" key="2">
    <source>
        <dbReference type="ARBA" id="ARBA00003670"/>
    </source>
</evidence>
<dbReference type="GO" id="GO:0006099">
    <property type="term" value="P:tricarboxylic acid cycle"/>
    <property type="evidence" value="ECO:0007669"/>
    <property type="project" value="InterPro"/>
</dbReference>
<comment type="subunit">
    <text evidence="10">Homotetramer.</text>
</comment>
<feature type="active site" evidence="10 11">
    <location>
        <position position="133"/>
    </location>
</feature>
<dbReference type="HAMAP" id="MF_00595">
    <property type="entry name" value="PEPcase_type1"/>
    <property type="match status" value="1"/>
</dbReference>
<evidence type="ECO:0000313" key="14">
    <source>
        <dbReference type="Proteomes" id="UP000537141"/>
    </source>
</evidence>
<keyword evidence="14" id="KW-1185">Reference proteome</keyword>
<name>A0A7X0NJ91_9GAMM</name>
<proteinExistence type="inferred from homology"/>
<dbReference type="GO" id="GO:0008964">
    <property type="term" value="F:phosphoenolpyruvate carboxylase activity"/>
    <property type="evidence" value="ECO:0007669"/>
    <property type="project" value="UniProtKB-UniRule"/>
</dbReference>
<evidence type="ECO:0000256" key="11">
    <source>
        <dbReference type="PROSITE-ProRule" id="PRU10111"/>
    </source>
</evidence>
<comment type="cofactor">
    <cofactor evidence="1 10">
        <name>Mg(2+)</name>
        <dbReference type="ChEBI" id="CHEBI:18420"/>
    </cofactor>
</comment>
<evidence type="ECO:0000256" key="10">
    <source>
        <dbReference type="HAMAP-Rule" id="MF_00595"/>
    </source>
</evidence>
<protein>
    <recommendedName>
        <fullName evidence="5 10">Phosphoenolpyruvate carboxylase</fullName>
        <shortName evidence="10">PEPC</shortName>
        <shortName evidence="10">PEPCase</shortName>
        <ecNumber evidence="4 10">4.1.1.31</ecNumber>
    </recommendedName>
</protein>
<dbReference type="Proteomes" id="UP000537141">
    <property type="component" value="Unassembled WGS sequence"/>
</dbReference>
<evidence type="ECO:0000256" key="12">
    <source>
        <dbReference type="PROSITE-ProRule" id="PRU10112"/>
    </source>
</evidence>
<keyword evidence="13" id="KW-0670">Pyruvate</keyword>
<dbReference type="PANTHER" id="PTHR30523:SF6">
    <property type="entry name" value="PHOSPHOENOLPYRUVATE CARBOXYLASE"/>
    <property type="match status" value="1"/>
</dbReference>
<evidence type="ECO:0000256" key="3">
    <source>
        <dbReference type="ARBA" id="ARBA00008346"/>
    </source>
</evidence>